<dbReference type="RefSeq" id="WP_034834119.1">
    <property type="nucleotide sequence ID" value="NZ_JOKH01000001.1"/>
</dbReference>
<name>A0A081NL77_9GAMM</name>
<dbReference type="EMBL" id="JOKH01000001">
    <property type="protein sequence ID" value="KEQ19200.1"/>
    <property type="molecule type" value="Genomic_DNA"/>
</dbReference>
<dbReference type="STRING" id="1137799.GZ78_04180"/>
<reference evidence="1 2" key="1">
    <citation type="submission" date="2014-06" db="EMBL/GenBank/DDBJ databases">
        <title>Whole Genome Sequences of Three Symbiotic Endozoicomonas Bacteria.</title>
        <authorList>
            <person name="Neave M.J."/>
            <person name="Apprill A."/>
            <person name="Voolstra C.R."/>
        </authorList>
    </citation>
    <scope>NUCLEOTIDE SEQUENCE [LARGE SCALE GENOMIC DNA]</scope>
    <source>
        <strain evidence="1 2">DSM 25634</strain>
    </source>
</reference>
<organism evidence="1 2">
    <name type="scientific">Endozoicomonas numazuensis</name>
    <dbReference type="NCBI Taxonomy" id="1137799"/>
    <lineage>
        <taxon>Bacteria</taxon>
        <taxon>Pseudomonadati</taxon>
        <taxon>Pseudomonadota</taxon>
        <taxon>Gammaproteobacteria</taxon>
        <taxon>Oceanospirillales</taxon>
        <taxon>Endozoicomonadaceae</taxon>
        <taxon>Endozoicomonas</taxon>
    </lineage>
</organism>
<accession>A0A081NL77</accession>
<keyword evidence="2" id="KW-1185">Reference proteome</keyword>
<protein>
    <submittedName>
        <fullName evidence="1">Uncharacterized protein</fullName>
    </submittedName>
</protein>
<evidence type="ECO:0000313" key="2">
    <source>
        <dbReference type="Proteomes" id="UP000028073"/>
    </source>
</evidence>
<evidence type="ECO:0000313" key="1">
    <source>
        <dbReference type="EMBL" id="KEQ19200.1"/>
    </source>
</evidence>
<dbReference type="eggNOG" id="ENOG5033GXX">
    <property type="taxonomic scope" value="Bacteria"/>
</dbReference>
<comment type="caution">
    <text evidence="1">The sequence shown here is derived from an EMBL/GenBank/DDBJ whole genome shotgun (WGS) entry which is preliminary data.</text>
</comment>
<sequence length="74" mass="8169">MSHAKKISNDFAPGPELYVRVRQGFVGQDSSLNRWCIENGVNRHSAMSCLKGVWNGPKGRALRQKIIEASGISN</sequence>
<gene>
    <name evidence="1" type="ORF">GZ78_04180</name>
</gene>
<proteinExistence type="predicted"/>
<dbReference type="AlphaFoldDB" id="A0A081NL77"/>
<dbReference type="OrthoDB" id="6198978at2"/>
<dbReference type="Proteomes" id="UP000028073">
    <property type="component" value="Unassembled WGS sequence"/>
</dbReference>